<sequence length="167" mass="17963">MASGFLYTAGMGPHDPVTGQVVEKTLAEQTRQVLRNLGALLAEQGLDFSHVVKVTTPLAELDRDFHGYNTVYEEYLSRLFPARTTVGSKLAGILVEIDLGPYDERDPVTEGPGPDGRPARRRASRAAQTVRRAAARALRKARPHPGAAGASWPTSTAKPSTGSRTDV</sequence>
<dbReference type="InterPro" id="IPR006175">
    <property type="entry name" value="YjgF/YER057c/UK114"/>
</dbReference>
<organism evidence="2 3">
    <name type="scientific">Nonomuraea recticatena</name>
    <dbReference type="NCBI Taxonomy" id="46178"/>
    <lineage>
        <taxon>Bacteria</taxon>
        <taxon>Bacillati</taxon>
        <taxon>Actinomycetota</taxon>
        <taxon>Actinomycetes</taxon>
        <taxon>Streptosporangiales</taxon>
        <taxon>Streptosporangiaceae</taxon>
        <taxon>Nonomuraea</taxon>
    </lineage>
</organism>
<proteinExistence type="predicted"/>
<dbReference type="InterPro" id="IPR035959">
    <property type="entry name" value="RutC-like_sf"/>
</dbReference>
<accession>A0ABN3TGV5</accession>
<name>A0ABN3TGV5_9ACTN</name>
<protein>
    <recommendedName>
        <fullName evidence="4">RidA family protein</fullName>
    </recommendedName>
</protein>
<keyword evidence="3" id="KW-1185">Reference proteome</keyword>
<evidence type="ECO:0000313" key="2">
    <source>
        <dbReference type="EMBL" id="GAA2703069.1"/>
    </source>
</evidence>
<dbReference type="PANTHER" id="PTHR11803">
    <property type="entry name" value="2-IMINOBUTANOATE/2-IMINOPROPANOATE DEAMINASE RIDA"/>
    <property type="match status" value="1"/>
</dbReference>
<gene>
    <name evidence="2" type="ORF">GCM10010412_101230</name>
</gene>
<dbReference type="CDD" id="cd00448">
    <property type="entry name" value="YjgF_YER057c_UK114_family"/>
    <property type="match status" value="1"/>
</dbReference>
<dbReference type="Gene3D" id="3.30.1330.40">
    <property type="entry name" value="RutC-like"/>
    <property type="match status" value="1"/>
</dbReference>
<evidence type="ECO:0000256" key="1">
    <source>
        <dbReference type="SAM" id="MobiDB-lite"/>
    </source>
</evidence>
<reference evidence="2 3" key="1">
    <citation type="journal article" date="2019" name="Int. J. Syst. Evol. Microbiol.">
        <title>The Global Catalogue of Microorganisms (GCM) 10K type strain sequencing project: providing services to taxonomists for standard genome sequencing and annotation.</title>
        <authorList>
            <consortium name="The Broad Institute Genomics Platform"/>
            <consortium name="The Broad Institute Genome Sequencing Center for Infectious Disease"/>
            <person name="Wu L."/>
            <person name="Ma J."/>
        </authorList>
    </citation>
    <scope>NUCLEOTIDE SEQUENCE [LARGE SCALE GENOMIC DNA]</scope>
    <source>
        <strain evidence="2 3">JCM 6835</strain>
    </source>
</reference>
<dbReference type="Proteomes" id="UP001501666">
    <property type="component" value="Unassembled WGS sequence"/>
</dbReference>
<feature type="compositionally biased region" description="Polar residues" evidence="1">
    <location>
        <begin position="152"/>
        <end position="167"/>
    </location>
</feature>
<comment type="caution">
    <text evidence="2">The sequence shown here is derived from an EMBL/GenBank/DDBJ whole genome shotgun (WGS) entry which is preliminary data.</text>
</comment>
<evidence type="ECO:0000313" key="3">
    <source>
        <dbReference type="Proteomes" id="UP001501666"/>
    </source>
</evidence>
<feature type="region of interest" description="Disordered" evidence="1">
    <location>
        <begin position="101"/>
        <end position="167"/>
    </location>
</feature>
<dbReference type="Pfam" id="PF01042">
    <property type="entry name" value="Ribonuc_L-PSP"/>
    <property type="match status" value="1"/>
</dbReference>
<feature type="compositionally biased region" description="Basic residues" evidence="1">
    <location>
        <begin position="133"/>
        <end position="143"/>
    </location>
</feature>
<dbReference type="SUPFAM" id="SSF55298">
    <property type="entry name" value="YjgF-like"/>
    <property type="match status" value="1"/>
</dbReference>
<dbReference type="PANTHER" id="PTHR11803:SF39">
    <property type="entry name" value="2-IMINOBUTANOATE_2-IMINOPROPANOATE DEAMINASE"/>
    <property type="match status" value="1"/>
</dbReference>
<dbReference type="EMBL" id="BAAATE010000094">
    <property type="protein sequence ID" value="GAA2703069.1"/>
    <property type="molecule type" value="Genomic_DNA"/>
</dbReference>
<evidence type="ECO:0008006" key="4">
    <source>
        <dbReference type="Google" id="ProtNLM"/>
    </source>
</evidence>